<protein>
    <submittedName>
        <fullName evidence="1">Uncharacterized protein</fullName>
    </submittedName>
</protein>
<reference evidence="1" key="1">
    <citation type="submission" date="2013-05" db="EMBL/GenBank/DDBJ databases">
        <authorList>
            <person name="Yim A.K.Y."/>
            <person name="Chan T.F."/>
            <person name="Ji K.M."/>
            <person name="Liu X.Y."/>
            <person name="Zhou J.W."/>
            <person name="Li R.Q."/>
            <person name="Yang K.Y."/>
            <person name="Li J."/>
            <person name="Li M."/>
            <person name="Law P.T.W."/>
            <person name="Wu Y.L."/>
            <person name="Cai Z.L."/>
            <person name="Qin H."/>
            <person name="Bao Y."/>
            <person name="Leung R.K.K."/>
            <person name="Ng P.K.S."/>
            <person name="Zou J."/>
            <person name="Zhong X.J."/>
            <person name="Ran P.X."/>
            <person name="Zhong N.S."/>
            <person name="Liu Z.G."/>
            <person name="Tsui S.K.W."/>
        </authorList>
    </citation>
    <scope>NUCLEOTIDE SEQUENCE</scope>
    <source>
        <strain evidence="1">Derf</strain>
        <tissue evidence="1">Whole organism</tissue>
    </source>
</reference>
<keyword evidence="2" id="KW-1185">Reference proteome</keyword>
<evidence type="ECO:0000313" key="1">
    <source>
        <dbReference type="EMBL" id="KAH9493556.1"/>
    </source>
</evidence>
<organism evidence="1 2">
    <name type="scientific">Dermatophagoides farinae</name>
    <name type="common">American house dust mite</name>
    <dbReference type="NCBI Taxonomy" id="6954"/>
    <lineage>
        <taxon>Eukaryota</taxon>
        <taxon>Metazoa</taxon>
        <taxon>Ecdysozoa</taxon>
        <taxon>Arthropoda</taxon>
        <taxon>Chelicerata</taxon>
        <taxon>Arachnida</taxon>
        <taxon>Acari</taxon>
        <taxon>Acariformes</taxon>
        <taxon>Sarcoptiformes</taxon>
        <taxon>Astigmata</taxon>
        <taxon>Psoroptidia</taxon>
        <taxon>Analgoidea</taxon>
        <taxon>Pyroglyphidae</taxon>
        <taxon>Dermatophagoidinae</taxon>
        <taxon>Dermatophagoides</taxon>
    </lineage>
</organism>
<reference evidence="1" key="2">
    <citation type="journal article" date="2022" name="Res Sq">
        <title>Comparative Genomics Reveals Insights into the Divergent Evolution of Astigmatic Mites and Household Pest Adaptations.</title>
        <authorList>
            <person name="Xiong Q."/>
            <person name="Wan A.T.-Y."/>
            <person name="Liu X.-Y."/>
            <person name="Fung C.S.-H."/>
            <person name="Xiao X."/>
            <person name="Malainual N."/>
            <person name="Hou J."/>
            <person name="Wang L."/>
            <person name="Wang M."/>
            <person name="Yang K."/>
            <person name="Cui Y."/>
            <person name="Leung E."/>
            <person name="Nong W."/>
            <person name="Shin S.-K."/>
            <person name="Au S."/>
            <person name="Jeong K.Y."/>
            <person name="Chew F.T."/>
            <person name="Hui J."/>
            <person name="Leung T.F."/>
            <person name="Tungtrongchitr A."/>
            <person name="Zhong N."/>
            <person name="Liu Z."/>
            <person name="Tsui S."/>
        </authorList>
    </citation>
    <scope>NUCLEOTIDE SEQUENCE</scope>
    <source>
        <strain evidence="1">Derf</strain>
        <tissue evidence="1">Whole organism</tissue>
    </source>
</reference>
<comment type="caution">
    <text evidence="1">The sequence shown here is derived from an EMBL/GenBank/DDBJ whole genome shotgun (WGS) entry which is preliminary data.</text>
</comment>
<gene>
    <name evidence="1" type="ORF">DERF_014297</name>
</gene>
<proteinExistence type="predicted"/>
<dbReference type="AlphaFoldDB" id="A0A922KU23"/>
<evidence type="ECO:0000313" key="2">
    <source>
        <dbReference type="Proteomes" id="UP000790347"/>
    </source>
</evidence>
<name>A0A922KU23_DERFA</name>
<accession>A0A922KU23</accession>
<dbReference type="EMBL" id="ASGP02000008">
    <property type="protein sequence ID" value="KAH9493556.1"/>
    <property type="molecule type" value="Genomic_DNA"/>
</dbReference>
<sequence>MTTCHHHHNNDDVDVDVDDDDDDGRSIFLPLYQNRPITVGLVIIMEFIQKNESVWNPIDGDDDPMSKH</sequence>
<dbReference type="Proteomes" id="UP000790347">
    <property type="component" value="Unassembled WGS sequence"/>
</dbReference>